<organism evidence="1 2">
    <name type="scientific">Entamoeba histolytica HM-3:IMSS</name>
    <dbReference type="NCBI Taxonomy" id="885315"/>
    <lineage>
        <taxon>Eukaryota</taxon>
        <taxon>Amoebozoa</taxon>
        <taxon>Evosea</taxon>
        <taxon>Archamoebae</taxon>
        <taxon>Mastigamoebida</taxon>
        <taxon>Entamoebidae</taxon>
        <taxon>Entamoeba</taxon>
    </lineage>
</organism>
<accession>M7WXT5</accession>
<name>M7WXT5_ENTHI</name>
<proteinExistence type="predicted"/>
<reference evidence="1 2" key="1">
    <citation type="submission" date="2013-01" db="EMBL/GenBank/DDBJ databases">
        <authorList>
            <person name="Inman J."/>
            <person name="Zafar N."/>
            <person name="Lorenzi H."/>
            <person name="Caler E."/>
        </authorList>
    </citation>
    <scope>NUCLEOTIDE SEQUENCE [LARGE SCALE GENOMIC DNA]</scope>
    <source>
        <strain evidence="1 2">HM-3:IMSS</strain>
    </source>
</reference>
<protein>
    <submittedName>
        <fullName evidence="1">Uncharacterized protein</fullName>
    </submittedName>
</protein>
<dbReference type="Proteomes" id="UP000030780">
    <property type="component" value="Unassembled WGS sequence"/>
</dbReference>
<dbReference type="VEuPathDB" id="AmoebaDB:KM1_036290"/>
<evidence type="ECO:0000313" key="2">
    <source>
        <dbReference type="Proteomes" id="UP000030780"/>
    </source>
</evidence>
<gene>
    <name evidence="1" type="ORF">KM1_036290</name>
</gene>
<dbReference type="AlphaFoldDB" id="M7WXT5"/>
<dbReference type="EMBL" id="KB637482">
    <property type="protein sequence ID" value="EMS16204.1"/>
    <property type="molecule type" value="Genomic_DNA"/>
</dbReference>
<evidence type="ECO:0000313" key="1">
    <source>
        <dbReference type="EMBL" id="EMS16204.1"/>
    </source>
</evidence>
<sequence length="70" mass="7702">MSSTFKQNCVLNNTECRCSPFFFDGRCGFNAFVVGDNECFERCGILVCSGKGHDFRSSEASLGSRTLSDD</sequence>